<name>A0A420WKY8_9PROT</name>
<dbReference type="InParanoid" id="A0A420WKY8"/>
<comment type="caution">
    <text evidence="1">The sequence shown here is derived from an EMBL/GenBank/DDBJ whole genome shotgun (WGS) entry which is preliminary data.</text>
</comment>
<dbReference type="CDD" id="cd17033">
    <property type="entry name" value="DR1245-like"/>
    <property type="match status" value="1"/>
</dbReference>
<proteinExistence type="predicted"/>
<sequence length="177" mass="19613">MSFADHHCIRPSPSLTGMNALRGNPISVFERLSIAEGYDLERISENEIEISISGLWRDHMISLIWNASSEKIQCFLMFDSKTPGGRTDDICRLMSLINENLDAGHFDYSSQFKTLIYRNSLSLRGGAKLKTEQAMDLIASALDAAERGYPACQYVVWAGKSPEDALSSALMDLAGFP</sequence>
<evidence type="ECO:0000313" key="2">
    <source>
        <dbReference type="Proteomes" id="UP000282211"/>
    </source>
</evidence>
<accession>A0A420WKY8</accession>
<protein>
    <recommendedName>
        <fullName evidence="3">Sensory transduction regulator</fullName>
    </recommendedName>
</protein>
<dbReference type="AlphaFoldDB" id="A0A420WKY8"/>
<dbReference type="Proteomes" id="UP000282211">
    <property type="component" value="Unassembled WGS sequence"/>
</dbReference>
<evidence type="ECO:0008006" key="3">
    <source>
        <dbReference type="Google" id="ProtNLM"/>
    </source>
</evidence>
<dbReference type="RefSeq" id="WP_121099338.1">
    <property type="nucleotide sequence ID" value="NZ_RBII01000001.1"/>
</dbReference>
<dbReference type="OrthoDB" id="9792176at2"/>
<gene>
    <name evidence="1" type="ORF">DES40_0897</name>
</gene>
<organism evidence="1 2">
    <name type="scientific">Litorimonas taeanensis</name>
    <dbReference type="NCBI Taxonomy" id="568099"/>
    <lineage>
        <taxon>Bacteria</taxon>
        <taxon>Pseudomonadati</taxon>
        <taxon>Pseudomonadota</taxon>
        <taxon>Alphaproteobacteria</taxon>
        <taxon>Maricaulales</taxon>
        <taxon>Robiginitomaculaceae</taxon>
    </lineage>
</organism>
<dbReference type="InterPro" id="IPR019660">
    <property type="entry name" value="Put_sensory_transdc_reg_YbjN"/>
</dbReference>
<reference evidence="1 2" key="1">
    <citation type="submission" date="2018-10" db="EMBL/GenBank/DDBJ databases">
        <title>Genomic Encyclopedia of Type Strains, Phase IV (KMG-IV): sequencing the most valuable type-strain genomes for metagenomic binning, comparative biology and taxonomic classification.</title>
        <authorList>
            <person name="Goeker M."/>
        </authorList>
    </citation>
    <scope>NUCLEOTIDE SEQUENCE [LARGE SCALE GENOMIC DNA]</scope>
    <source>
        <strain evidence="1 2">DSM 22008</strain>
    </source>
</reference>
<dbReference type="Pfam" id="PF10722">
    <property type="entry name" value="YbjN"/>
    <property type="match status" value="1"/>
</dbReference>
<evidence type="ECO:0000313" key="1">
    <source>
        <dbReference type="EMBL" id="RKQ71572.1"/>
    </source>
</evidence>
<keyword evidence="2" id="KW-1185">Reference proteome</keyword>
<dbReference type="EMBL" id="RBII01000001">
    <property type="protein sequence ID" value="RKQ71572.1"/>
    <property type="molecule type" value="Genomic_DNA"/>
</dbReference>